<dbReference type="EMBL" id="BMKS01000006">
    <property type="protein sequence ID" value="GGG35755.1"/>
    <property type="molecule type" value="Genomic_DNA"/>
</dbReference>
<evidence type="ECO:0000256" key="1">
    <source>
        <dbReference type="SAM" id="MobiDB-lite"/>
    </source>
</evidence>
<sequence length="117" mass="12791">MPRGRRAALRALALLAAVPLAACARHAPPPTAEVVRRNPWLARHFDELTPPQQARVAQRMRRARPPLATTREDARLRWDAMGLEERRALLVPAGAGRSSRTAAAPRRPAEVAGGEGR</sequence>
<dbReference type="Proteomes" id="UP000597507">
    <property type="component" value="Unassembled WGS sequence"/>
</dbReference>
<dbReference type="AlphaFoldDB" id="A0A8J2ZC65"/>
<feature type="region of interest" description="Disordered" evidence="1">
    <location>
        <begin position="92"/>
        <end position="117"/>
    </location>
</feature>
<protein>
    <recommendedName>
        <fullName evidence="5">DUF3106 domain-containing protein</fullName>
    </recommendedName>
</protein>
<evidence type="ECO:0000256" key="2">
    <source>
        <dbReference type="SAM" id="SignalP"/>
    </source>
</evidence>
<reference evidence="3 4" key="1">
    <citation type="journal article" date="2014" name="Int. J. Syst. Evol. Microbiol.">
        <title>Complete genome sequence of Corynebacterium casei LMG S-19264T (=DSM 44701T), isolated from a smear-ripened cheese.</title>
        <authorList>
            <consortium name="US DOE Joint Genome Institute (JGI-PGF)"/>
            <person name="Walter F."/>
            <person name="Albersmeier A."/>
            <person name="Kalinowski J."/>
            <person name="Ruckert C."/>
        </authorList>
    </citation>
    <scope>NUCLEOTIDE SEQUENCE [LARGE SCALE GENOMIC DNA]</scope>
    <source>
        <strain evidence="3 4">CGMCC 1.16330</strain>
    </source>
</reference>
<dbReference type="InterPro" id="IPR006311">
    <property type="entry name" value="TAT_signal"/>
</dbReference>
<dbReference type="RefSeq" id="WP_188900569.1">
    <property type="nucleotide sequence ID" value="NZ_BMKS01000006.1"/>
</dbReference>
<feature type="signal peptide" evidence="2">
    <location>
        <begin position="1"/>
        <end position="24"/>
    </location>
</feature>
<organism evidence="3 4">
    <name type="scientific">Caldovatus sediminis</name>
    <dbReference type="NCBI Taxonomy" id="2041189"/>
    <lineage>
        <taxon>Bacteria</taxon>
        <taxon>Pseudomonadati</taxon>
        <taxon>Pseudomonadota</taxon>
        <taxon>Alphaproteobacteria</taxon>
        <taxon>Acetobacterales</taxon>
        <taxon>Roseomonadaceae</taxon>
        <taxon>Caldovatus</taxon>
    </lineage>
</organism>
<gene>
    <name evidence="3" type="ORF">GCM10010964_24540</name>
</gene>
<proteinExistence type="predicted"/>
<evidence type="ECO:0000313" key="3">
    <source>
        <dbReference type="EMBL" id="GGG35755.1"/>
    </source>
</evidence>
<comment type="caution">
    <text evidence="3">The sequence shown here is derived from an EMBL/GenBank/DDBJ whole genome shotgun (WGS) entry which is preliminary data.</text>
</comment>
<dbReference type="PROSITE" id="PS51318">
    <property type="entry name" value="TAT"/>
    <property type="match status" value="1"/>
</dbReference>
<feature type="chain" id="PRO_5035321782" description="DUF3106 domain-containing protein" evidence="2">
    <location>
        <begin position="25"/>
        <end position="117"/>
    </location>
</feature>
<name>A0A8J2ZC65_9PROT</name>
<keyword evidence="2" id="KW-0732">Signal</keyword>
<evidence type="ECO:0000313" key="4">
    <source>
        <dbReference type="Proteomes" id="UP000597507"/>
    </source>
</evidence>
<accession>A0A8J2ZC65</accession>
<evidence type="ECO:0008006" key="5">
    <source>
        <dbReference type="Google" id="ProtNLM"/>
    </source>
</evidence>
<keyword evidence="4" id="KW-1185">Reference proteome</keyword>